<reference evidence="1" key="1">
    <citation type="submission" date="2018-02" db="EMBL/GenBank/DDBJ databases">
        <title>Rhizophora mucronata_Transcriptome.</title>
        <authorList>
            <person name="Meera S.P."/>
            <person name="Sreeshan A."/>
            <person name="Augustine A."/>
        </authorList>
    </citation>
    <scope>NUCLEOTIDE SEQUENCE</scope>
    <source>
        <tissue evidence="1">Leaf</tissue>
    </source>
</reference>
<dbReference type="AlphaFoldDB" id="A0A2P2Q8L2"/>
<sequence>MNLYFVSKQIAISITNMFKYPSHESKTTIRGGYSPLLHIAQQCSNVSISSFERTCMPPSSNLA</sequence>
<name>A0A2P2Q8L2_RHIMU</name>
<organism evidence="1">
    <name type="scientific">Rhizophora mucronata</name>
    <name type="common">Asiatic mangrove</name>
    <dbReference type="NCBI Taxonomy" id="61149"/>
    <lineage>
        <taxon>Eukaryota</taxon>
        <taxon>Viridiplantae</taxon>
        <taxon>Streptophyta</taxon>
        <taxon>Embryophyta</taxon>
        <taxon>Tracheophyta</taxon>
        <taxon>Spermatophyta</taxon>
        <taxon>Magnoliopsida</taxon>
        <taxon>eudicotyledons</taxon>
        <taxon>Gunneridae</taxon>
        <taxon>Pentapetalae</taxon>
        <taxon>rosids</taxon>
        <taxon>fabids</taxon>
        <taxon>Malpighiales</taxon>
        <taxon>Rhizophoraceae</taxon>
        <taxon>Rhizophora</taxon>
    </lineage>
</organism>
<protein>
    <submittedName>
        <fullName evidence="1">Uncharacterized protein</fullName>
    </submittedName>
</protein>
<evidence type="ECO:0000313" key="1">
    <source>
        <dbReference type="EMBL" id="MBX63300.1"/>
    </source>
</evidence>
<proteinExistence type="predicted"/>
<dbReference type="EMBL" id="GGEC01082816">
    <property type="protein sequence ID" value="MBX63300.1"/>
    <property type="molecule type" value="Transcribed_RNA"/>
</dbReference>
<accession>A0A2P2Q8L2</accession>